<name>A0A7S6UJP0_9GAMM</name>
<protein>
    <submittedName>
        <fullName evidence="3">M23 family metallopeptidase</fullName>
    </submittedName>
</protein>
<evidence type="ECO:0000259" key="2">
    <source>
        <dbReference type="Pfam" id="PF01551"/>
    </source>
</evidence>
<dbReference type="InterPro" id="IPR011055">
    <property type="entry name" value="Dup_hybrid_motif"/>
</dbReference>
<dbReference type="PANTHER" id="PTHR21666">
    <property type="entry name" value="PEPTIDASE-RELATED"/>
    <property type="match status" value="1"/>
</dbReference>
<accession>A0A7S6UJP0</accession>
<dbReference type="RefSeq" id="WP_194034105.1">
    <property type="nucleotide sequence ID" value="NZ_CP063657.1"/>
</dbReference>
<dbReference type="SUPFAM" id="SSF51261">
    <property type="entry name" value="Duplicated hybrid motif"/>
    <property type="match status" value="1"/>
</dbReference>
<keyword evidence="1" id="KW-0732">Signal</keyword>
<organism evidence="3 4">
    <name type="scientific">Novilysobacter avium</name>
    <dbReference type="NCBI Taxonomy" id="2781023"/>
    <lineage>
        <taxon>Bacteria</taxon>
        <taxon>Pseudomonadati</taxon>
        <taxon>Pseudomonadota</taxon>
        <taxon>Gammaproteobacteria</taxon>
        <taxon>Lysobacterales</taxon>
        <taxon>Lysobacteraceae</taxon>
        <taxon>Novilysobacter</taxon>
    </lineage>
</organism>
<dbReference type="PANTHER" id="PTHR21666:SF294">
    <property type="entry name" value="PEPTIDASE M23"/>
    <property type="match status" value="1"/>
</dbReference>
<dbReference type="CDD" id="cd12797">
    <property type="entry name" value="M23_peptidase"/>
    <property type="match status" value="1"/>
</dbReference>
<dbReference type="InterPro" id="IPR016047">
    <property type="entry name" value="M23ase_b-sheet_dom"/>
</dbReference>
<sequence>MHRLAVSRARHLGLRATLLLASAVVALDLASLAAVKAAPPAAGVADSGAARVRIEATDDGYHAWADNPLPGPIEVRLRYRQRHNTVASPALPARATIPTDGSTVVAVFRAADPSGAVDFDLILDSVPGNPSAQPRDVTYLLPLTKDTPIAIDQGFAGSFSHDDDENRYAIDFAVPVGTAVLAARDGVVMQVIDHHLDALRNNPAQHRGAGPADKLLRNTNHIRILHDDGSMAVYAHLQQGGAVAKPGQRVRTGQHIGWSGNTGFSTGPHLHFAVQVNRGMRLVSLPFRMEGVEAETPH</sequence>
<dbReference type="Gene3D" id="2.70.70.10">
    <property type="entry name" value="Glucose Permease (Domain IIA)"/>
    <property type="match status" value="1"/>
</dbReference>
<gene>
    <name evidence="3" type="ORF">INQ42_09815</name>
</gene>
<evidence type="ECO:0000313" key="3">
    <source>
        <dbReference type="EMBL" id="QOW21538.1"/>
    </source>
</evidence>
<reference evidence="3 4" key="1">
    <citation type="submission" date="2020-10" db="EMBL/GenBank/DDBJ databases">
        <title>complete genome sequencing of Lysobacter sp. H23M41.</title>
        <authorList>
            <person name="Bae J.-W."/>
            <person name="Lee S.-Y."/>
        </authorList>
    </citation>
    <scope>NUCLEOTIDE SEQUENCE [LARGE SCALE GENOMIC DNA]</scope>
    <source>
        <strain evidence="3 4">H23M41</strain>
    </source>
</reference>
<keyword evidence="4" id="KW-1185">Reference proteome</keyword>
<feature type="domain" description="M23ase beta-sheet core" evidence="2">
    <location>
        <begin position="167"/>
        <end position="277"/>
    </location>
</feature>
<dbReference type="Pfam" id="PF01551">
    <property type="entry name" value="Peptidase_M23"/>
    <property type="match status" value="1"/>
</dbReference>
<feature type="chain" id="PRO_5045310151" evidence="1">
    <location>
        <begin position="38"/>
        <end position="298"/>
    </location>
</feature>
<feature type="signal peptide" evidence="1">
    <location>
        <begin position="1"/>
        <end position="37"/>
    </location>
</feature>
<dbReference type="InterPro" id="IPR050570">
    <property type="entry name" value="Cell_wall_metabolism_enzyme"/>
</dbReference>
<dbReference type="EMBL" id="CP063657">
    <property type="protein sequence ID" value="QOW21538.1"/>
    <property type="molecule type" value="Genomic_DNA"/>
</dbReference>
<dbReference type="Proteomes" id="UP000593932">
    <property type="component" value="Chromosome"/>
</dbReference>
<evidence type="ECO:0000313" key="4">
    <source>
        <dbReference type="Proteomes" id="UP000593932"/>
    </source>
</evidence>
<evidence type="ECO:0000256" key="1">
    <source>
        <dbReference type="SAM" id="SignalP"/>
    </source>
</evidence>
<proteinExistence type="predicted"/>